<dbReference type="PIRSF" id="PIRSF006054">
    <property type="entry name" value="UCP006054"/>
    <property type="match status" value="1"/>
</dbReference>
<evidence type="ECO:0000259" key="2">
    <source>
        <dbReference type="Pfam" id="PF03313"/>
    </source>
</evidence>
<protein>
    <recommendedName>
        <fullName evidence="1">UPF0597 protein Lac1_26880</fullName>
    </recommendedName>
</protein>
<dbReference type="EMBL" id="AP027742">
    <property type="protein sequence ID" value="BDZ78505.1"/>
    <property type="molecule type" value="Genomic_DNA"/>
</dbReference>
<dbReference type="Proteomes" id="UP001305815">
    <property type="component" value="Chromosome"/>
</dbReference>
<sequence length="427" mass="45320">MNGEIYNNYVEILRTELIPALGCTEPIALAYASAKAVEVLGDFPESIKALCSGNIIKNVKGVKVPNSGGLKGVEAAVILGALGGDAGRKLEVLETVSEKDRIKTKELLKSHFCTCLLKEGVPNLFIEIHACKGTDKAVVRIENSHTCITLIERNGEVIYQGDADPVKAQVDKSLLNLKDIIAFAKEVDLGEVREVLERQIAYNTAISDEGLEHEWGAGIGRMILEEFGDDVKWRSISRAAAGSDARMSGCSLPVIIISGSGNQGMTCSLPVIEYAKGTGKSQEQLLRALCISNLVAQDQKRYIGPLSAYCGAVCAAAGAGAGITYLCGGTQEQIENTVINTIVNVGGITCDGAKPSCAAKISSSLQAAFLGHKMAMKGIRFEAGEGLAMETAEDTVKAIGYMGREGMRQTDVEILNLMIGKTDLSCI</sequence>
<evidence type="ECO:0000313" key="3">
    <source>
        <dbReference type="EMBL" id="BDZ78505.1"/>
    </source>
</evidence>
<dbReference type="InterPro" id="IPR005130">
    <property type="entry name" value="Ser_deHydtase-like_asu"/>
</dbReference>
<feature type="domain" description="Serine dehydratase-like alpha subunit" evidence="2">
    <location>
        <begin position="89"/>
        <end position="416"/>
    </location>
</feature>
<dbReference type="Pfam" id="PF03313">
    <property type="entry name" value="SDH_alpha"/>
    <property type="match status" value="1"/>
</dbReference>
<accession>A0ABN6Z5Y2</accession>
<dbReference type="InterPro" id="IPR021144">
    <property type="entry name" value="UPF0597"/>
</dbReference>
<gene>
    <name evidence="3" type="ORF">Lac1_26880</name>
</gene>
<comment type="similarity">
    <text evidence="1">Belongs to the UPF0597 family.</text>
</comment>
<proteinExistence type="inferred from homology"/>
<organism evidence="3 4">
    <name type="scientific">Claveliimonas bilis</name>
    <dbReference type="NCBI Taxonomy" id="3028070"/>
    <lineage>
        <taxon>Bacteria</taxon>
        <taxon>Bacillati</taxon>
        <taxon>Bacillota</taxon>
        <taxon>Clostridia</taxon>
        <taxon>Lachnospirales</taxon>
        <taxon>Lachnospiraceae</taxon>
        <taxon>Claveliimonas</taxon>
    </lineage>
</organism>
<dbReference type="PANTHER" id="PTHR30501:SF2">
    <property type="entry name" value="UPF0597 PROTEIN YHAM"/>
    <property type="match status" value="1"/>
</dbReference>
<evidence type="ECO:0000313" key="4">
    <source>
        <dbReference type="Proteomes" id="UP001305815"/>
    </source>
</evidence>
<keyword evidence="4" id="KW-1185">Reference proteome</keyword>
<dbReference type="PANTHER" id="PTHR30501">
    <property type="entry name" value="UPF0597 PROTEIN YHAM"/>
    <property type="match status" value="1"/>
</dbReference>
<dbReference type="HAMAP" id="MF_01845">
    <property type="entry name" value="UPF0597"/>
    <property type="match status" value="1"/>
</dbReference>
<name>A0ABN6Z5Y2_9FIRM</name>
<reference evidence="4" key="1">
    <citation type="journal article" date="2023" name="Int. J. Syst. Evol. Microbiol.">
        <title>Claveliimonas bilis gen. nov., sp. nov., deoxycholic acid-producing bacteria isolated from human faeces, and reclassification of Sellimonas monacensis Zenner et al. 2021 as Claveliimonas monacensis comb. nov.</title>
        <authorList>
            <person name="Hisatomi A."/>
            <person name="Kastawa N.W.E.P.G."/>
            <person name="Song I."/>
            <person name="Ohkuma M."/>
            <person name="Fukiya S."/>
            <person name="Sakamoto M."/>
        </authorList>
    </citation>
    <scope>NUCLEOTIDE SEQUENCE [LARGE SCALE GENOMIC DNA]</scope>
    <source>
        <strain evidence="4">12BBH14</strain>
    </source>
</reference>
<dbReference type="RefSeq" id="WP_316265569.1">
    <property type="nucleotide sequence ID" value="NZ_AP027742.1"/>
</dbReference>
<evidence type="ECO:0000256" key="1">
    <source>
        <dbReference type="HAMAP-Rule" id="MF_01845"/>
    </source>
</evidence>